<evidence type="ECO:0000313" key="1">
    <source>
        <dbReference type="EMBL" id="MED6241772.1"/>
    </source>
</evidence>
<protein>
    <submittedName>
        <fullName evidence="1">Uncharacterized protein</fullName>
    </submittedName>
</protein>
<sequence>MSQCHLHHSSETTNQSHQECLSVNHARAHTPSLQDCLCAAAVLLEMCHSCLSTVIVGPTLLACAFTAGSAVEKQWTQGWFAHAACYSCSLLALASPLSDYPIKRSC</sequence>
<proteinExistence type="predicted"/>
<accession>A0ABU7AU44</accession>
<dbReference type="Proteomes" id="UP001345963">
    <property type="component" value="Unassembled WGS sequence"/>
</dbReference>
<name>A0ABU7AU44_9TELE</name>
<evidence type="ECO:0000313" key="2">
    <source>
        <dbReference type="Proteomes" id="UP001345963"/>
    </source>
</evidence>
<comment type="caution">
    <text evidence="1">The sequence shown here is derived from an EMBL/GenBank/DDBJ whole genome shotgun (WGS) entry which is preliminary data.</text>
</comment>
<organism evidence="1 2">
    <name type="scientific">Ataeniobius toweri</name>
    <dbReference type="NCBI Taxonomy" id="208326"/>
    <lineage>
        <taxon>Eukaryota</taxon>
        <taxon>Metazoa</taxon>
        <taxon>Chordata</taxon>
        <taxon>Craniata</taxon>
        <taxon>Vertebrata</taxon>
        <taxon>Euteleostomi</taxon>
        <taxon>Actinopterygii</taxon>
        <taxon>Neopterygii</taxon>
        <taxon>Teleostei</taxon>
        <taxon>Neoteleostei</taxon>
        <taxon>Acanthomorphata</taxon>
        <taxon>Ovalentaria</taxon>
        <taxon>Atherinomorphae</taxon>
        <taxon>Cyprinodontiformes</taxon>
        <taxon>Goodeidae</taxon>
        <taxon>Ataeniobius</taxon>
    </lineage>
</organism>
<dbReference type="EMBL" id="JAHUTI010030126">
    <property type="protein sequence ID" value="MED6241772.1"/>
    <property type="molecule type" value="Genomic_DNA"/>
</dbReference>
<keyword evidence="2" id="KW-1185">Reference proteome</keyword>
<reference evidence="1 2" key="1">
    <citation type="submission" date="2021-07" db="EMBL/GenBank/DDBJ databases">
        <authorList>
            <person name="Palmer J.M."/>
        </authorList>
    </citation>
    <scope>NUCLEOTIDE SEQUENCE [LARGE SCALE GENOMIC DNA]</scope>
    <source>
        <strain evidence="1 2">AT_MEX2019</strain>
        <tissue evidence="1">Muscle</tissue>
    </source>
</reference>
<gene>
    <name evidence="1" type="ORF">ATANTOWER_026336</name>
</gene>